<dbReference type="InterPro" id="IPR004430">
    <property type="entry name" value="3-IsopropMal_deHydase_lsu"/>
</dbReference>
<proteinExistence type="predicted"/>
<keyword evidence="11" id="KW-0408">Iron</keyword>
<evidence type="ECO:0000256" key="9">
    <source>
        <dbReference type="ARBA" id="ARBA00022605"/>
    </source>
</evidence>
<protein>
    <recommendedName>
        <fullName evidence="6">3-isopropylmalate dehydratase</fullName>
        <ecNumber evidence="6">4.2.1.33</ecNumber>
    </recommendedName>
</protein>
<evidence type="ECO:0000256" key="13">
    <source>
        <dbReference type="ARBA" id="ARBA00023239"/>
    </source>
</evidence>
<dbReference type="PANTHER" id="PTHR43822:SF9">
    <property type="entry name" value="3-ISOPROPYLMALATE DEHYDRATASE"/>
    <property type="match status" value="1"/>
</dbReference>
<dbReference type="CDD" id="cd01583">
    <property type="entry name" value="IPMI"/>
    <property type="match status" value="1"/>
</dbReference>
<dbReference type="InterPro" id="IPR018136">
    <property type="entry name" value="Aconitase_4Fe-4S_BS"/>
</dbReference>
<dbReference type="PROSITE" id="PS00450">
    <property type="entry name" value="ACONITASE_1"/>
    <property type="match status" value="1"/>
</dbReference>
<keyword evidence="17" id="KW-1185">Reference proteome</keyword>
<evidence type="ECO:0000313" key="17">
    <source>
        <dbReference type="Proteomes" id="UP001528040"/>
    </source>
</evidence>
<evidence type="ECO:0000256" key="7">
    <source>
        <dbReference type="ARBA" id="ARBA00022430"/>
    </source>
</evidence>
<dbReference type="InterPro" id="IPR033941">
    <property type="entry name" value="IPMI_cat"/>
</dbReference>
<dbReference type="Proteomes" id="UP001528040">
    <property type="component" value="Unassembled WGS sequence"/>
</dbReference>
<gene>
    <name evidence="16" type="primary">leuC</name>
    <name evidence="16" type="ORF">O2N63_06260</name>
</gene>
<evidence type="ECO:0000256" key="6">
    <source>
        <dbReference type="ARBA" id="ARBA00011998"/>
    </source>
</evidence>
<evidence type="ECO:0000256" key="10">
    <source>
        <dbReference type="ARBA" id="ARBA00022723"/>
    </source>
</evidence>
<name>A0ABT4VZL1_9RHOB</name>
<dbReference type="PRINTS" id="PR00415">
    <property type="entry name" value="ACONITASE"/>
</dbReference>
<keyword evidence="14" id="KW-0100">Branched-chain amino acid biosynthesis</keyword>
<feature type="domain" description="Aconitase/3-isopropylmalate dehydratase large subunit alpha/beta/alpha" evidence="15">
    <location>
        <begin position="7"/>
        <end position="450"/>
    </location>
</feature>
<comment type="pathway">
    <text evidence="4">Amino-acid biosynthesis; L-leucine biosynthesis; L-leucine from 3-methyl-2-oxobutanoate: step 2/4.</text>
</comment>
<sequence length="464" mass="49594">MSKTLYDKLVDAHKVCDLPDGDMLVYVDFHIMNEYTSPQAFSGLDQKGLKVWRPEAHLSVVDHVNATRQRDPHDDASKLLIDNLESNCKKHNIAFYGLGDPRQGIEHVVVPEQGLVAPGMLIACGDSHTTTYGAYGALGFGIGTSEVEHVLATQTLRYKRLKTMLVNVEGALAPGVTAKDIIMKVVQVVGAGGANGYAVEFAGSAIRDQDMSGRMTICNMAVELGARAALIAADEKTLAMVKGRAHSESIDFGGTEWRSDQGAVHDQTFDIVAEEIAPLVSWGTSPDQSVPIDGLVPTADDTATPKAKAALERALDYMGLSAGQSVQEITIDSAFIGSCTNSRIEDLRAAAVVLKGKKVASGVNAIVVPGSTYTRLQAENEGIDKIFIDAGFDWRPESGCSMCLAMNDDIAMDGERIASSTNRNFEGRQGRGARTHLMSPAMVAAAAVKGHLADVREFQNEGAE</sequence>
<dbReference type="InterPro" id="IPR001030">
    <property type="entry name" value="Acoase/IPM_deHydtase_lsu_aba"/>
</dbReference>
<keyword evidence="7" id="KW-0432">Leucine biosynthesis</keyword>
<evidence type="ECO:0000256" key="12">
    <source>
        <dbReference type="ARBA" id="ARBA00023014"/>
    </source>
</evidence>
<keyword evidence="8" id="KW-0004">4Fe-4S</keyword>
<comment type="caution">
    <text evidence="16">The sequence shown here is derived from an EMBL/GenBank/DDBJ whole genome shotgun (WGS) entry which is preliminary data.</text>
</comment>
<comment type="function">
    <text evidence="3">Catalyzes the isomerization between 2-isopropylmalate and 3-isopropylmalate, via the formation of 2-isopropylmaleate.</text>
</comment>
<evidence type="ECO:0000256" key="3">
    <source>
        <dbReference type="ARBA" id="ARBA00002695"/>
    </source>
</evidence>
<evidence type="ECO:0000256" key="4">
    <source>
        <dbReference type="ARBA" id="ARBA00004729"/>
    </source>
</evidence>
<dbReference type="PANTHER" id="PTHR43822">
    <property type="entry name" value="HOMOACONITASE, MITOCHONDRIAL-RELATED"/>
    <property type="match status" value="1"/>
</dbReference>
<dbReference type="InterPro" id="IPR036008">
    <property type="entry name" value="Aconitase_4Fe-4S_dom"/>
</dbReference>
<keyword evidence="9" id="KW-0028">Amino-acid biosynthesis</keyword>
<evidence type="ECO:0000313" key="16">
    <source>
        <dbReference type="EMBL" id="MDA5093687.1"/>
    </source>
</evidence>
<dbReference type="Pfam" id="PF00330">
    <property type="entry name" value="Aconitase"/>
    <property type="match status" value="1"/>
</dbReference>
<evidence type="ECO:0000256" key="11">
    <source>
        <dbReference type="ARBA" id="ARBA00023004"/>
    </source>
</evidence>
<evidence type="ECO:0000256" key="8">
    <source>
        <dbReference type="ARBA" id="ARBA00022485"/>
    </source>
</evidence>
<evidence type="ECO:0000256" key="5">
    <source>
        <dbReference type="ARBA" id="ARBA00011271"/>
    </source>
</evidence>
<dbReference type="NCBIfam" id="TIGR00170">
    <property type="entry name" value="leuC"/>
    <property type="match status" value="1"/>
</dbReference>
<organism evidence="16 17">
    <name type="scientific">Aliiroseovarius salicola</name>
    <dbReference type="NCBI Taxonomy" id="3009082"/>
    <lineage>
        <taxon>Bacteria</taxon>
        <taxon>Pseudomonadati</taxon>
        <taxon>Pseudomonadota</taxon>
        <taxon>Alphaproteobacteria</taxon>
        <taxon>Rhodobacterales</taxon>
        <taxon>Paracoccaceae</taxon>
        <taxon>Aliiroseovarius</taxon>
    </lineage>
</organism>
<evidence type="ECO:0000256" key="14">
    <source>
        <dbReference type="ARBA" id="ARBA00023304"/>
    </source>
</evidence>
<dbReference type="InterPro" id="IPR050067">
    <property type="entry name" value="IPM_dehydratase_rel_enz"/>
</dbReference>
<dbReference type="NCBIfam" id="NF009116">
    <property type="entry name" value="PRK12466.1"/>
    <property type="match status" value="1"/>
</dbReference>
<evidence type="ECO:0000256" key="2">
    <source>
        <dbReference type="ARBA" id="ARBA00001966"/>
    </source>
</evidence>
<dbReference type="EMBL" id="JAQIIO010000003">
    <property type="protein sequence ID" value="MDA5093687.1"/>
    <property type="molecule type" value="Genomic_DNA"/>
</dbReference>
<evidence type="ECO:0000259" key="15">
    <source>
        <dbReference type="Pfam" id="PF00330"/>
    </source>
</evidence>
<dbReference type="Gene3D" id="3.30.499.10">
    <property type="entry name" value="Aconitase, domain 3"/>
    <property type="match status" value="2"/>
</dbReference>
<dbReference type="RefSeq" id="WP_271053385.1">
    <property type="nucleotide sequence ID" value="NZ_JAQIIO010000003.1"/>
</dbReference>
<evidence type="ECO:0000256" key="1">
    <source>
        <dbReference type="ARBA" id="ARBA00000491"/>
    </source>
</evidence>
<comment type="cofactor">
    <cofactor evidence="2">
        <name>[4Fe-4S] cluster</name>
        <dbReference type="ChEBI" id="CHEBI:49883"/>
    </cofactor>
</comment>
<dbReference type="GO" id="GO:0003861">
    <property type="term" value="F:3-isopropylmalate dehydratase activity"/>
    <property type="evidence" value="ECO:0007669"/>
    <property type="project" value="UniProtKB-EC"/>
</dbReference>
<comment type="subunit">
    <text evidence="5">Heterodimer of LeuC and LeuD.</text>
</comment>
<keyword evidence="13 16" id="KW-0456">Lyase</keyword>
<dbReference type="EC" id="4.2.1.33" evidence="6"/>
<dbReference type="SUPFAM" id="SSF53732">
    <property type="entry name" value="Aconitase iron-sulfur domain"/>
    <property type="match status" value="1"/>
</dbReference>
<keyword evidence="12" id="KW-0411">Iron-sulfur</keyword>
<dbReference type="NCBIfam" id="NF004016">
    <property type="entry name" value="PRK05478.1"/>
    <property type="match status" value="1"/>
</dbReference>
<accession>A0ABT4VZL1</accession>
<reference evidence="16 17" key="1">
    <citation type="submission" date="2023-01" db="EMBL/GenBank/DDBJ databases">
        <authorList>
            <person name="Yoon J.-W."/>
        </authorList>
    </citation>
    <scope>NUCLEOTIDE SEQUENCE [LARGE SCALE GENOMIC DNA]</scope>
    <source>
        <strain evidence="16 17">KMU-50</strain>
    </source>
</reference>
<keyword evidence="10" id="KW-0479">Metal-binding</keyword>
<dbReference type="InterPro" id="IPR015931">
    <property type="entry name" value="Acnase/IPM_dHydase_lsu_aba_1/3"/>
</dbReference>
<comment type="catalytic activity">
    <reaction evidence="1">
        <text>(2R,3S)-3-isopropylmalate = (2S)-2-isopropylmalate</text>
        <dbReference type="Rhea" id="RHEA:32287"/>
        <dbReference type="ChEBI" id="CHEBI:1178"/>
        <dbReference type="ChEBI" id="CHEBI:35121"/>
        <dbReference type="EC" id="4.2.1.33"/>
    </reaction>
</comment>